<keyword evidence="1" id="KW-0812">Transmembrane</keyword>
<reference evidence="2" key="2">
    <citation type="submission" date="2021-03" db="UniProtKB">
        <authorList>
            <consortium name="EnsemblPlants"/>
        </authorList>
    </citation>
    <scope>IDENTIFICATION</scope>
</reference>
<dbReference type="EnsemblPlants" id="AUR62005412-RA">
    <property type="protein sequence ID" value="AUR62005412-RA:cds"/>
    <property type="gene ID" value="AUR62005412"/>
</dbReference>
<keyword evidence="3" id="KW-1185">Reference proteome</keyword>
<reference evidence="2" key="1">
    <citation type="journal article" date="2017" name="Nature">
        <title>The genome of Chenopodium quinoa.</title>
        <authorList>
            <person name="Jarvis D.E."/>
            <person name="Ho Y.S."/>
            <person name="Lightfoot D.J."/>
            <person name="Schmoeckel S.M."/>
            <person name="Li B."/>
            <person name="Borm T.J.A."/>
            <person name="Ohyanagi H."/>
            <person name="Mineta K."/>
            <person name="Michell C.T."/>
            <person name="Saber N."/>
            <person name="Kharbatia N.M."/>
            <person name="Rupper R.R."/>
            <person name="Sharp A.R."/>
            <person name="Dally N."/>
            <person name="Boughton B.A."/>
            <person name="Woo Y.H."/>
            <person name="Gao G."/>
            <person name="Schijlen E.G.W.M."/>
            <person name="Guo X."/>
            <person name="Momin A.A."/>
            <person name="Negrao S."/>
            <person name="Al-Babili S."/>
            <person name="Gehring C."/>
            <person name="Roessner U."/>
            <person name="Jung C."/>
            <person name="Murphy K."/>
            <person name="Arold S.T."/>
            <person name="Gojobori T."/>
            <person name="van der Linden C.G."/>
            <person name="van Loo E.N."/>
            <person name="Jellen E.N."/>
            <person name="Maughan P.J."/>
            <person name="Tester M."/>
        </authorList>
    </citation>
    <scope>NUCLEOTIDE SEQUENCE [LARGE SCALE GENOMIC DNA]</scope>
    <source>
        <strain evidence="2">cv. PI 614886</strain>
    </source>
</reference>
<feature type="transmembrane region" description="Helical" evidence="1">
    <location>
        <begin position="49"/>
        <end position="73"/>
    </location>
</feature>
<dbReference type="AlphaFoldDB" id="A0A803L0M4"/>
<keyword evidence="1" id="KW-0472">Membrane</keyword>
<dbReference type="Proteomes" id="UP000596660">
    <property type="component" value="Unplaced"/>
</dbReference>
<accession>A0A803L0M4</accession>
<keyword evidence="1" id="KW-1133">Transmembrane helix</keyword>
<evidence type="ECO:0000256" key="1">
    <source>
        <dbReference type="SAM" id="Phobius"/>
    </source>
</evidence>
<protein>
    <submittedName>
        <fullName evidence="2">Uncharacterized protein</fullName>
    </submittedName>
</protein>
<evidence type="ECO:0000313" key="3">
    <source>
        <dbReference type="Proteomes" id="UP000596660"/>
    </source>
</evidence>
<proteinExistence type="predicted"/>
<sequence length="139" mass="15494">FASAFSLYGCWRDCGEDCHSKAASQNIDAEPGSNVAPKLEGCTGYLLQIMYQVAAGAVLLTDVVFWLLIYPFLTGKDYRLAFVRHSGFVAHPMLWSLCSDSQIKAPMAFKIIFRVLSGYKVIRIRSVNFVQENTSPCKD</sequence>
<organism evidence="2 3">
    <name type="scientific">Chenopodium quinoa</name>
    <name type="common">Quinoa</name>
    <dbReference type="NCBI Taxonomy" id="63459"/>
    <lineage>
        <taxon>Eukaryota</taxon>
        <taxon>Viridiplantae</taxon>
        <taxon>Streptophyta</taxon>
        <taxon>Embryophyta</taxon>
        <taxon>Tracheophyta</taxon>
        <taxon>Spermatophyta</taxon>
        <taxon>Magnoliopsida</taxon>
        <taxon>eudicotyledons</taxon>
        <taxon>Gunneridae</taxon>
        <taxon>Pentapetalae</taxon>
        <taxon>Caryophyllales</taxon>
        <taxon>Chenopodiaceae</taxon>
        <taxon>Chenopodioideae</taxon>
        <taxon>Atripliceae</taxon>
        <taxon>Chenopodium</taxon>
    </lineage>
</organism>
<name>A0A803L0M4_CHEQI</name>
<evidence type="ECO:0000313" key="2">
    <source>
        <dbReference type="EnsemblPlants" id="AUR62005412-RA:cds"/>
    </source>
</evidence>
<dbReference type="Gramene" id="AUR62005412-RA">
    <property type="protein sequence ID" value="AUR62005412-RA:cds"/>
    <property type="gene ID" value="AUR62005412"/>
</dbReference>